<protein>
    <submittedName>
        <fullName evidence="1">DUF2218 domain-containing protein</fullName>
    </submittedName>
</protein>
<accession>A0A940X4D3</accession>
<dbReference type="InterPro" id="IPR014543">
    <property type="entry name" value="UCP028291"/>
</dbReference>
<evidence type="ECO:0000313" key="2">
    <source>
        <dbReference type="Proteomes" id="UP000673447"/>
    </source>
</evidence>
<gene>
    <name evidence="1" type="ORF">J5837_14625</name>
</gene>
<dbReference type="PIRSF" id="PIRSF028291">
    <property type="entry name" value="UCP028291"/>
    <property type="match status" value="1"/>
</dbReference>
<dbReference type="Proteomes" id="UP000673447">
    <property type="component" value="Unassembled WGS sequence"/>
</dbReference>
<name>A0A940X4D3_9GAMM</name>
<evidence type="ECO:0000313" key="1">
    <source>
        <dbReference type="EMBL" id="MBP3985644.1"/>
    </source>
</evidence>
<dbReference type="EMBL" id="JAGKTC010000003">
    <property type="protein sequence ID" value="MBP3985644.1"/>
    <property type="molecule type" value="Genomic_DNA"/>
</dbReference>
<sequence length="97" mass="10991">MPTSVSDIRTADASRLIKRLCTHWAHKFEVRFDDSYGLVPFDATTLALLEADEDGLHVHVEAEDGERLARMQDVVAEHLQRMNRGEPLAIAWYASRA</sequence>
<reference evidence="1" key="1">
    <citation type="journal article" date="2016" name="Int. J. Syst. Evol. Microbiol.">
        <title>Pseudoxanthomonas helianthi sp. nov., isolated from roots of Jerusalem artichoke (Helianthus tuberosus).</title>
        <authorList>
            <person name="Kittiwongwattana C."/>
            <person name="Thawai C."/>
        </authorList>
    </citation>
    <scope>NUCLEOTIDE SEQUENCE</scope>
    <source>
        <strain evidence="1">110414</strain>
    </source>
</reference>
<proteinExistence type="predicted"/>
<dbReference type="RefSeq" id="WP_210537492.1">
    <property type="nucleotide sequence ID" value="NZ_JAGKTC010000003.1"/>
</dbReference>
<dbReference type="Gene3D" id="3.30.310.50">
    <property type="entry name" value="Alpha-D-phosphohexomutase, C-terminal domain"/>
    <property type="match status" value="1"/>
</dbReference>
<organism evidence="1 2">
    <name type="scientific">Pseudoxanthomonas helianthi</name>
    <dbReference type="NCBI Taxonomy" id="1453541"/>
    <lineage>
        <taxon>Bacteria</taxon>
        <taxon>Pseudomonadati</taxon>
        <taxon>Pseudomonadota</taxon>
        <taxon>Gammaproteobacteria</taxon>
        <taxon>Lysobacterales</taxon>
        <taxon>Lysobacteraceae</taxon>
        <taxon>Pseudoxanthomonas</taxon>
    </lineage>
</organism>
<dbReference type="Pfam" id="PF09981">
    <property type="entry name" value="DUF2218"/>
    <property type="match status" value="1"/>
</dbReference>
<dbReference type="AlphaFoldDB" id="A0A940X4D3"/>
<keyword evidence="2" id="KW-1185">Reference proteome</keyword>
<comment type="caution">
    <text evidence="1">The sequence shown here is derived from an EMBL/GenBank/DDBJ whole genome shotgun (WGS) entry which is preliminary data.</text>
</comment>
<reference evidence="1" key="2">
    <citation type="submission" date="2021-03" db="EMBL/GenBank/DDBJ databases">
        <authorList>
            <person name="Cao W."/>
        </authorList>
    </citation>
    <scope>NUCLEOTIDE SEQUENCE</scope>
    <source>
        <strain evidence="1">110414</strain>
    </source>
</reference>